<accession>A0ABV6ANH1</accession>
<keyword evidence="3" id="KW-0255">Endonuclease</keyword>
<dbReference type="InterPro" id="IPR002711">
    <property type="entry name" value="HNH"/>
</dbReference>
<name>A0ABV6ANH1_9HYPH</name>
<dbReference type="Pfam" id="PF01844">
    <property type="entry name" value="HNH"/>
    <property type="match status" value="1"/>
</dbReference>
<dbReference type="GO" id="GO:0004519">
    <property type="term" value="F:endonuclease activity"/>
    <property type="evidence" value="ECO:0007669"/>
    <property type="project" value="UniProtKB-KW"/>
</dbReference>
<sequence>MARTEFTRKTKQEALKRAGYRCEASGTRYGFNEGQRCNCDLSLGVQFDHAVPDALGGDNSLENCMSVCVPCHGWKTRNDVKQIAKSKRQRDKHTGVIRPASKIKSAPFPKSPKAAKRQPKQALPPRPLYQEPNA</sequence>
<dbReference type="Proteomes" id="UP001589692">
    <property type="component" value="Unassembled WGS sequence"/>
</dbReference>
<comment type="caution">
    <text evidence="3">The sequence shown here is derived from an EMBL/GenBank/DDBJ whole genome shotgun (WGS) entry which is preliminary data.</text>
</comment>
<evidence type="ECO:0000256" key="1">
    <source>
        <dbReference type="SAM" id="MobiDB-lite"/>
    </source>
</evidence>
<evidence type="ECO:0000259" key="2">
    <source>
        <dbReference type="SMART" id="SM00507"/>
    </source>
</evidence>
<dbReference type="SMART" id="SM00507">
    <property type="entry name" value="HNHc"/>
    <property type="match status" value="1"/>
</dbReference>
<protein>
    <submittedName>
        <fullName evidence="3">HNH endonuclease</fullName>
    </submittedName>
</protein>
<feature type="domain" description="HNH nuclease" evidence="2">
    <location>
        <begin position="9"/>
        <end position="73"/>
    </location>
</feature>
<keyword evidence="4" id="KW-1185">Reference proteome</keyword>
<organism evidence="3 4">
    <name type="scientific">Rhizobium puerariae</name>
    <dbReference type="NCBI Taxonomy" id="1585791"/>
    <lineage>
        <taxon>Bacteria</taxon>
        <taxon>Pseudomonadati</taxon>
        <taxon>Pseudomonadota</taxon>
        <taxon>Alphaproteobacteria</taxon>
        <taxon>Hyphomicrobiales</taxon>
        <taxon>Rhizobiaceae</taxon>
        <taxon>Rhizobium/Agrobacterium group</taxon>
        <taxon>Rhizobium</taxon>
    </lineage>
</organism>
<reference evidence="3 4" key="1">
    <citation type="submission" date="2024-09" db="EMBL/GenBank/DDBJ databases">
        <authorList>
            <person name="Sun Q."/>
            <person name="Mori K."/>
        </authorList>
    </citation>
    <scope>NUCLEOTIDE SEQUENCE [LARGE SCALE GENOMIC DNA]</scope>
    <source>
        <strain evidence="3 4">TBRC 4938</strain>
    </source>
</reference>
<keyword evidence="3" id="KW-0540">Nuclease</keyword>
<dbReference type="Gene3D" id="1.10.30.50">
    <property type="match status" value="1"/>
</dbReference>
<feature type="region of interest" description="Disordered" evidence="1">
    <location>
        <begin position="82"/>
        <end position="134"/>
    </location>
</feature>
<dbReference type="RefSeq" id="WP_377264909.1">
    <property type="nucleotide sequence ID" value="NZ_JBHMAA010000032.1"/>
</dbReference>
<dbReference type="InterPro" id="IPR003615">
    <property type="entry name" value="HNH_nuc"/>
</dbReference>
<keyword evidence="3" id="KW-0378">Hydrolase</keyword>
<evidence type="ECO:0000313" key="4">
    <source>
        <dbReference type="Proteomes" id="UP001589692"/>
    </source>
</evidence>
<dbReference type="CDD" id="cd00085">
    <property type="entry name" value="HNHc"/>
    <property type="match status" value="1"/>
</dbReference>
<dbReference type="EMBL" id="JBHMAA010000032">
    <property type="protein sequence ID" value="MFB9952092.1"/>
    <property type="molecule type" value="Genomic_DNA"/>
</dbReference>
<proteinExistence type="predicted"/>
<gene>
    <name evidence="3" type="ORF">ACFFP0_24855</name>
</gene>
<evidence type="ECO:0000313" key="3">
    <source>
        <dbReference type="EMBL" id="MFB9952092.1"/>
    </source>
</evidence>